<proteinExistence type="inferred from homology"/>
<keyword evidence="5 7" id="KW-1133">Transmembrane helix</keyword>
<accession>A0A0J9WUP7</accession>
<feature type="transmembrane region" description="Helical" evidence="7">
    <location>
        <begin position="315"/>
        <end position="337"/>
    </location>
</feature>
<feature type="transmembrane region" description="Helical" evidence="7">
    <location>
        <begin position="385"/>
        <end position="407"/>
    </location>
</feature>
<evidence type="ECO:0000259" key="8">
    <source>
        <dbReference type="PROSITE" id="PS50850"/>
    </source>
</evidence>
<dbReference type="VEuPathDB" id="FungiDB:FOXG_15783"/>
<feature type="domain" description="Major facilitator superfamily (MFS) profile" evidence="8">
    <location>
        <begin position="67"/>
        <end position="505"/>
    </location>
</feature>
<organism evidence="9 10">
    <name type="scientific">Fusarium oxysporum f. sp. lycopersici (strain 4287 / CBS 123668 / FGSC 9935 / NRRL 34936)</name>
    <name type="common">Fusarium vascular wilt of tomato</name>
    <dbReference type="NCBI Taxonomy" id="426428"/>
    <lineage>
        <taxon>Eukaryota</taxon>
        <taxon>Fungi</taxon>
        <taxon>Dikarya</taxon>
        <taxon>Ascomycota</taxon>
        <taxon>Pezizomycotina</taxon>
        <taxon>Sordariomycetes</taxon>
        <taxon>Hypocreomycetidae</taxon>
        <taxon>Hypocreales</taxon>
        <taxon>Nectriaceae</taxon>
        <taxon>Fusarium</taxon>
        <taxon>Fusarium oxysporum species complex</taxon>
    </lineage>
</organism>
<dbReference type="OrthoDB" id="6133115at2759"/>
<feature type="transmembrane region" description="Helical" evidence="7">
    <location>
        <begin position="63"/>
        <end position="84"/>
    </location>
</feature>
<feature type="transmembrane region" description="Helical" evidence="7">
    <location>
        <begin position="483"/>
        <end position="501"/>
    </location>
</feature>
<comment type="subcellular location">
    <subcellularLocation>
        <location evidence="1">Membrane</location>
        <topology evidence="1">Multi-pass membrane protein</topology>
    </subcellularLocation>
</comment>
<dbReference type="AlphaFoldDB" id="A0A0J9WUP7"/>
<dbReference type="Gene3D" id="1.20.1250.20">
    <property type="entry name" value="MFS general substrate transporter like domains"/>
    <property type="match status" value="1"/>
</dbReference>
<feature type="transmembrane region" description="Helical" evidence="7">
    <location>
        <begin position="104"/>
        <end position="124"/>
    </location>
</feature>
<gene>
    <name evidence="9" type="ORF">FOXG_15783</name>
</gene>
<dbReference type="Proteomes" id="UP000009097">
    <property type="component" value="Unassembled WGS sequence"/>
</dbReference>
<reference evidence="9" key="1">
    <citation type="submission" date="2007-04" db="EMBL/GenBank/DDBJ databases">
        <authorList>
            <consortium name="The Broad Institute Genome Sequencing Platform"/>
            <person name="Birren B."/>
            <person name="Lander E."/>
            <person name="Galagan J."/>
            <person name="Nusbaum C."/>
            <person name="Devon K."/>
            <person name="Ma L.-J."/>
            <person name="Jaffe D."/>
            <person name="Butler J."/>
            <person name="Alvarez P."/>
            <person name="Gnerre S."/>
            <person name="Grabherr M."/>
            <person name="Kleber M."/>
            <person name="Mauceli E."/>
            <person name="Brockman W."/>
            <person name="MacCallum I.A."/>
            <person name="Young S."/>
            <person name="LaButti K."/>
            <person name="DeCaprio D."/>
            <person name="Crawford M."/>
            <person name="Koehrsen M."/>
            <person name="Engels R."/>
            <person name="Montgomery P."/>
            <person name="Pearson M."/>
            <person name="Howarth C."/>
            <person name="Larson L."/>
            <person name="White J."/>
            <person name="O'Leary S."/>
            <person name="Kodira C."/>
            <person name="Zeng Q."/>
            <person name="Yandava C."/>
            <person name="Alvarado L."/>
            <person name="Kistler C."/>
            <person name="Shim W.-B."/>
            <person name="Kang S."/>
            <person name="Woloshuk C."/>
        </authorList>
    </citation>
    <scope>NUCLEOTIDE SEQUENCE</scope>
    <source>
        <strain evidence="9">4287</strain>
    </source>
</reference>
<keyword evidence="4 7" id="KW-0812">Transmembrane</keyword>
<sequence>MKTLEPYFTKFVLLQRLSNMSTKAAGTARHDRNVGDVAAASEVSRLLAEDKTPWHQKRNLRRLYGLLVPAGLGVEITTGFDGSVLNGLQAIDKWQSHFGYPEKATLGLISASMAIGSVAAVPIIPYLNDRWGRKMSVILGSIIVTIGVIIQTASLNIGMLIASRVIMGFGLTICLSGAAQLLTELCYPKERAVIIGCFQVSWYVGSILAAGLTLGTYNWTTDWSWRLPTIFQIVPSLLQLGFVWFVPESPRWLISRDRHEEALAILVEFHGEGDPDSAFVAAEFRQISETLRLEKEASTRPWRELFTTRTNLRRVAVALCVGLFSQWAGNGLVSYYLAKVLATVGITSRLRQQQINLSLSCWNLLTGAAAANFGTGLFPRRTQLLIGFGSMCAVFACWTGASAVFAGDETNNSAAIAVVALIFIYYAFYNLMMPLQYLYISEVFPFIHRAKGIAIMQLANKGGTGFNQFVNPIGLDNLKWRYYLVYVILLGVETFTIWLIYPETKGVSLEEVAVVMEGEGANVEMVENAKMEVLREERERV</sequence>
<feature type="transmembrane region" description="Helical" evidence="7">
    <location>
        <begin position="161"/>
        <end position="182"/>
    </location>
</feature>
<dbReference type="InterPro" id="IPR050360">
    <property type="entry name" value="MFS_Sugar_Transporters"/>
</dbReference>
<keyword evidence="6 7" id="KW-0472">Membrane</keyword>
<dbReference type="KEGG" id="fox:FOXG_15783"/>
<evidence type="ECO:0000313" key="10">
    <source>
        <dbReference type="Proteomes" id="UP000009097"/>
    </source>
</evidence>
<dbReference type="RefSeq" id="XP_018256197.1">
    <property type="nucleotide sequence ID" value="XM_018395898.1"/>
</dbReference>
<dbReference type="InterPro" id="IPR005828">
    <property type="entry name" value="MFS_sugar_transport-like"/>
</dbReference>
<dbReference type="InterPro" id="IPR020846">
    <property type="entry name" value="MFS_dom"/>
</dbReference>
<evidence type="ECO:0000256" key="5">
    <source>
        <dbReference type="ARBA" id="ARBA00022989"/>
    </source>
</evidence>
<comment type="similarity">
    <text evidence="2">Belongs to the major facilitator superfamily. Sugar transporter (TC 2.A.1.1) family.</text>
</comment>
<feature type="transmembrane region" description="Helical" evidence="7">
    <location>
        <begin position="413"/>
        <end position="432"/>
    </location>
</feature>
<dbReference type="GO" id="GO:0005351">
    <property type="term" value="F:carbohydrate:proton symporter activity"/>
    <property type="evidence" value="ECO:0007669"/>
    <property type="project" value="TreeGrafter"/>
</dbReference>
<dbReference type="Pfam" id="PF00083">
    <property type="entry name" value="Sugar_tr"/>
    <property type="match status" value="1"/>
</dbReference>
<keyword evidence="3" id="KW-0813">Transport</keyword>
<dbReference type="GO" id="GO:0016020">
    <property type="term" value="C:membrane"/>
    <property type="evidence" value="ECO:0007669"/>
    <property type="project" value="UniProtKB-SubCell"/>
</dbReference>
<dbReference type="GeneID" id="28956794"/>
<protein>
    <recommendedName>
        <fullName evidence="8">Major facilitator superfamily (MFS) profile domain-containing protein</fullName>
    </recommendedName>
</protein>
<evidence type="ECO:0000313" key="9">
    <source>
        <dbReference type="EMBL" id="KNB18152.1"/>
    </source>
</evidence>
<reference evidence="9" key="2">
    <citation type="journal article" date="2010" name="Nature">
        <title>Comparative genomics reveals mobile pathogenicity chromosomes in Fusarium.</title>
        <authorList>
            <person name="Ma L.J."/>
            <person name="van der Does H.C."/>
            <person name="Borkovich K.A."/>
            <person name="Coleman J.J."/>
            <person name="Daboussi M.J."/>
            <person name="Di Pietro A."/>
            <person name="Dufresne M."/>
            <person name="Freitag M."/>
            <person name="Grabherr M."/>
            <person name="Henrissat B."/>
            <person name="Houterman P.M."/>
            <person name="Kang S."/>
            <person name="Shim W.B."/>
            <person name="Woloshuk C."/>
            <person name="Xie X."/>
            <person name="Xu J.R."/>
            <person name="Antoniw J."/>
            <person name="Baker S.E."/>
            <person name="Bluhm B.H."/>
            <person name="Breakspear A."/>
            <person name="Brown D.W."/>
            <person name="Butchko R.A."/>
            <person name="Chapman S."/>
            <person name="Coulson R."/>
            <person name="Coutinho P.M."/>
            <person name="Danchin E.G."/>
            <person name="Diener A."/>
            <person name="Gale L.R."/>
            <person name="Gardiner D.M."/>
            <person name="Goff S."/>
            <person name="Hammond-Kosack K.E."/>
            <person name="Hilburn K."/>
            <person name="Hua-Van A."/>
            <person name="Jonkers W."/>
            <person name="Kazan K."/>
            <person name="Kodira C.D."/>
            <person name="Koehrsen M."/>
            <person name="Kumar L."/>
            <person name="Lee Y.H."/>
            <person name="Li L."/>
            <person name="Manners J.M."/>
            <person name="Miranda-Saavedra D."/>
            <person name="Mukherjee M."/>
            <person name="Park G."/>
            <person name="Park J."/>
            <person name="Park S.Y."/>
            <person name="Proctor R.H."/>
            <person name="Regev A."/>
            <person name="Ruiz-Roldan M.C."/>
            <person name="Sain D."/>
            <person name="Sakthikumar S."/>
            <person name="Sykes S."/>
            <person name="Schwartz D.C."/>
            <person name="Turgeon B.G."/>
            <person name="Wapinski I."/>
            <person name="Yoder O."/>
            <person name="Young S."/>
            <person name="Zeng Q."/>
            <person name="Zhou S."/>
            <person name="Galagan J."/>
            <person name="Cuomo C.A."/>
            <person name="Kistler H.C."/>
            <person name="Rep M."/>
        </authorList>
    </citation>
    <scope>NUCLEOTIDE SEQUENCE [LARGE SCALE GENOMIC DNA]</scope>
    <source>
        <strain evidence="9">4287</strain>
    </source>
</reference>
<evidence type="ECO:0000256" key="6">
    <source>
        <dbReference type="ARBA" id="ARBA00023136"/>
    </source>
</evidence>
<evidence type="ECO:0000256" key="2">
    <source>
        <dbReference type="ARBA" id="ARBA00010992"/>
    </source>
</evidence>
<name>A0A0J9WUP7_FUSO4</name>
<dbReference type="SUPFAM" id="SSF103473">
    <property type="entry name" value="MFS general substrate transporter"/>
    <property type="match status" value="1"/>
</dbReference>
<evidence type="ECO:0000256" key="4">
    <source>
        <dbReference type="ARBA" id="ARBA00022692"/>
    </source>
</evidence>
<evidence type="ECO:0000256" key="1">
    <source>
        <dbReference type="ARBA" id="ARBA00004141"/>
    </source>
</evidence>
<evidence type="ECO:0000256" key="7">
    <source>
        <dbReference type="SAM" id="Phobius"/>
    </source>
</evidence>
<dbReference type="PROSITE" id="PS50850">
    <property type="entry name" value="MFS"/>
    <property type="match status" value="1"/>
</dbReference>
<evidence type="ECO:0000256" key="3">
    <source>
        <dbReference type="ARBA" id="ARBA00022448"/>
    </source>
</evidence>
<dbReference type="InterPro" id="IPR036259">
    <property type="entry name" value="MFS_trans_sf"/>
</dbReference>
<feature type="transmembrane region" description="Helical" evidence="7">
    <location>
        <begin position="136"/>
        <end position="155"/>
    </location>
</feature>
<dbReference type="EMBL" id="DS231724">
    <property type="protein sequence ID" value="KNB18152.1"/>
    <property type="molecule type" value="Genomic_DNA"/>
</dbReference>
<dbReference type="PANTHER" id="PTHR48022">
    <property type="entry name" value="PLASTIDIC GLUCOSE TRANSPORTER 4"/>
    <property type="match status" value="1"/>
</dbReference>
<feature type="transmembrane region" description="Helical" evidence="7">
    <location>
        <begin position="194"/>
        <end position="217"/>
    </location>
</feature>
<feature type="transmembrane region" description="Helical" evidence="7">
    <location>
        <begin position="229"/>
        <end position="246"/>
    </location>
</feature>
<dbReference type="PANTHER" id="PTHR48022:SF29">
    <property type="entry name" value="SUGAR TRANSPORTER, PUTATIVE (AFU_ORTHOLOGUE AFUA_6G14500)-RELATED"/>
    <property type="match status" value="1"/>
</dbReference>
<dbReference type="FunFam" id="1.20.1250.20:FF:000134">
    <property type="entry name" value="MFS sugar transporter protein"/>
    <property type="match status" value="1"/>
</dbReference>